<dbReference type="AlphaFoldDB" id="A0A381SGF0"/>
<dbReference type="GO" id="GO:0047617">
    <property type="term" value="F:fatty acyl-CoA hydrolase activity"/>
    <property type="evidence" value="ECO:0007669"/>
    <property type="project" value="InterPro"/>
</dbReference>
<dbReference type="InterPro" id="IPR029069">
    <property type="entry name" value="HotDog_dom_sf"/>
</dbReference>
<dbReference type="PANTHER" id="PTHR21660:SF1">
    <property type="entry name" value="ACYL-COENZYME A THIOESTERASE 13"/>
    <property type="match status" value="1"/>
</dbReference>
<keyword evidence="2" id="KW-0378">Hydrolase</keyword>
<dbReference type="InterPro" id="IPR003736">
    <property type="entry name" value="PAAI_dom"/>
</dbReference>
<dbReference type="EMBL" id="UINC01003080">
    <property type="protein sequence ID" value="SVA03172.1"/>
    <property type="molecule type" value="Genomic_DNA"/>
</dbReference>
<dbReference type="CDD" id="cd03443">
    <property type="entry name" value="PaaI_thioesterase"/>
    <property type="match status" value="1"/>
</dbReference>
<dbReference type="InterPro" id="IPR006683">
    <property type="entry name" value="Thioestr_dom"/>
</dbReference>
<accession>A0A381SGF0</accession>
<dbReference type="InterPro" id="IPR039298">
    <property type="entry name" value="ACOT13"/>
</dbReference>
<protein>
    <recommendedName>
        <fullName evidence="3">Thioesterase domain-containing protein</fullName>
    </recommendedName>
</protein>
<dbReference type="Pfam" id="PF03061">
    <property type="entry name" value="4HBT"/>
    <property type="match status" value="1"/>
</dbReference>
<reference evidence="4" key="1">
    <citation type="submission" date="2018-05" db="EMBL/GenBank/DDBJ databases">
        <authorList>
            <person name="Lanie J.A."/>
            <person name="Ng W.-L."/>
            <person name="Kazmierczak K.M."/>
            <person name="Andrzejewski T.M."/>
            <person name="Davidsen T.M."/>
            <person name="Wayne K.J."/>
            <person name="Tettelin H."/>
            <person name="Glass J.I."/>
            <person name="Rusch D."/>
            <person name="Podicherti R."/>
            <person name="Tsui H.-C.T."/>
            <person name="Winkler M.E."/>
        </authorList>
    </citation>
    <scope>NUCLEOTIDE SEQUENCE</scope>
</reference>
<dbReference type="NCBIfam" id="TIGR00369">
    <property type="entry name" value="unchar_dom_1"/>
    <property type="match status" value="1"/>
</dbReference>
<comment type="similarity">
    <text evidence="1">Belongs to the thioesterase PaaI family.</text>
</comment>
<evidence type="ECO:0000259" key="3">
    <source>
        <dbReference type="Pfam" id="PF03061"/>
    </source>
</evidence>
<evidence type="ECO:0000256" key="1">
    <source>
        <dbReference type="ARBA" id="ARBA00008324"/>
    </source>
</evidence>
<gene>
    <name evidence="4" type="ORF">METZ01_LOCUS56026</name>
</gene>
<evidence type="ECO:0000256" key="2">
    <source>
        <dbReference type="ARBA" id="ARBA00022801"/>
    </source>
</evidence>
<dbReference type="Gene3D" id="3.10.129.10">
    <property type="entry name" value="Hotdog Thioesterase"/>
    <property type="match status" value="1"/>
</dbReference>
<name>A0A381SGF0_9ZZZZ</name>
<sequence>MNKNISDSDLIKLFNQNTLFRLFNLTVLEVDTKEGIIKVEFDVDKQFCNPAGDVQGGIVSGMVDDATALAFIFQNKFRKRPPTIELKTNFLYPTKPGKVIGYGKVVKSGKNIVFLEGRLEQDNRTIVTATSTCVIVDMPQVNFKKLIGENNEK</sequence>
<organism evidence="4">
    <name type="scientific">marine metagenome</name>
    <dbReference type="NCBI Taxonomy" id="408172"/>
    <lineage>
        <taxon>unclassified sequences</taxon>
        <taxon>metagenomes</taxon>
        <taxon>ecological metagenomes</taxon>
    </lineage>
</organism>
<feature type="domain" description="Thioesterase" evidence="3">
    <location>
        <begin position="52"/>
        <end position="125"/>
    </location>
</feature>
<dbReference type="SUPFAM" id="SSF54637">
    <property type="entry name" value="Thioesterase/thiol ester dehydrase-isomerase"/>
    <property type="match status" value="1"/>
</dbReference>
<dbReference type="PANTHER" id="PTHR21660">
    <property type="entry name" value="THIOESTERASE SUPERFAMILY MEMBER-RELATED"/>
    <property type="match status" value="1"/>
</dbReference>
<evidence type="ECO:0000313" key="4">
    <source>
        <dbReference type="EMBL" id="SVA03172.1"/>
    </source>
</evidence>
<proteinExistence type="inferred from homology"/>